<dbReference type="GeneTree" id="ENSGT00940000161361"/>
<keyword evidence="7" id="KW-1003">Cell membrane</keyword>
<feature type="transmembrane region" description="Helical" evidence="7">
    <location>
        <begin position="269"/>
        <end position="287"/>
    </location>
</feature>
<reference evidence="9" key="2">
    <citation type="submission" date="2025-09" db="UniProtKB">
        <authorList>
            <consortium name="Ensembl"/>
        </authorList>
    </citation>
    <scope>IDENTIFICATION</scope>
</reference>
<feature type="transmembrane region" description="Helical" evidence="7">
    <location>
        <begin position="36"/>
        <end position="53"/>
    </location>
</feature>
<dbReference type="InterPro" id="IPR000615">
    <property type="entry name" value="Bestrophin"/>
</dbReference>
<accession>A0A8C4Z2W9</accession>
<keyword evidence="7" id="KW-0407">Ion channel</keyword>
<keyword evidence="7" id="KW-0868">Chloride</keyword>
<feature type="transmembrane region" description="Helical" evidence="7">
    <location>
        <begin position="235"/>
        <end position="257"/>
    </location>
</feature>
<dbReference type="GO" id="GO:0005254">
    <property type="term" value="F:chloride channel activity"/>
    <property type="evidence" value="ECO:0007669"/>
    <property type="project" value="UniProtKB-KW"/>
</dbReference>
<evidence type="ECO:0000256" key="1">
    <source>
        <dbReference type="ARBA" id="ARBA00004370"/>
    </source>
</evidence>
<keyword evidence="7" id="KW-0869">Chloride channel</keyword>
<comment type="subcellular location">
    <subcellularLocation>
        <location evidence="7">Cell membrane</location>
        <topology evidence="7">Multi-pass membrane protein</topology>
    </subcellularLocation>
    <subcellularLocation>
        <location evidence="1">Membrane</location>
    </subcellularLocation>
</comment>
<evidence type="ECO:0000313" key="9">
    <source>
        <dbReference type="Ensembl" id="ENSGMOP00000006179.2"/>
    </source>
</evidence>
<keyword evidence="3 7" id="KW-1133">Transmembrane helix</keyword>
<protein>
    <recommendedName>
        <fullName evidence="7">Bestrophin homolog</fullName>
    </recommendedName>
</protein>
<dbReference type="GO" id="GO:0034707">
    <property type="term" value="C:chloride channel complex"/>
    <property type="evidence" value="ECO:0007669"/>
    <property type="project" value="UniProtKB-KW"/>
</dbReference>
<dbReference type="AlphaFoldDB" id="A0A8C4Z2W9"/>
<feature type="compositionally biased region" description="Low complexity" evidence="8">
    <location>
        <begin position="460"/>
        <end position="472"/>
    </location>
</feature>
<dbReference type="OMA" id="DASMYSC"/>
<dbReference type="InterPro" id="IPR021134">
    <property type="entry name" value="Bestrophin-like"/>
</dbReference>
<dbReference type="PANTHER" id="PTHR10736">
    <property type="entry name" value="BESTROPHIN"/>
    <property type="match status" value="1"/>
</dbReference>
<comment type="catalytic activity">
    <reaction evidence="5">
        <text>chloride(in) = chloride(out)</text>
        <dbReference type="Rhea" id="RHEA:29823"/>
        <dbReference type="ChEBI" id="CHEBI:17996"/>
    </reaction>
</comment>
<keyword evidence="7" id="KW-0813">Transport</keyword>
<keyword evidence="4 7" id="KW-0472">Membrane</keyword>
<evidence type="ECO:0000256" key="8">
    <source>
        <dbReference type="SAM" id="MobiDB-lite"/>
    </source>
</evidence>
<feature type="transmembrane region" description="Helical" evidence="7">
    <location>
        <begin position="65"/>
        <end position="88"/>
    </location>
</feature>
<name>A0A8C4Z2W9_GADMO</name>
<comment type="function">
    <text evidence="7">Forms chloride channels.</text>
</comment>
<feature type="compositionally biased region" description="Gly residues" evidence="8">
    <location>
        <begin position="525"/>
        <end position="559"/>
    </location>
</feature>
<feature type="transmembrane region" description="Helical" evidence="7">
    <location>
        <begin position="128"/>
        <end position="148"/>
    </location>
</feature>
<dbReference type="GO" id="GO:0005886">
    <property type="term" value="C:plasma membrane"/>
    <property type="evidence" value="ECO:0007669"/>
    <property type="project" value="UniProtKB-SubCell"/>
</dbReference>
<evidence type="ECO:0000256" key="5">
    <source>
        <dbReference type="ARBA" id="ARBA00024167"/>
    </source>
</evidence>
<feature type="compositionally biased region" description="Polar residues" evidence="8">
    <location>
        <begin position="612"/>
        <end position="626"/>
    </location>
</feature>
<feature type="compositionally biased region" description="Basic and acidic residues" evidence="8">
    <location>
        <begin position="494"/>
        <end position="511"/>
    </location>
</feature>
<evidence type="ECO:0000256" key="3">
    <source>
        <dbReference type="ARBA" id="ARBA00022989"/>
    </source>
</evidence>
<dbReference type="PANTHER" id="PTHR10736:SF1">
    <property type="entry name" value="BESTROPHIN-2"/>
    <property type="match status" value="1"/>
</dbReference>
<dbReference type="Pfam" id="PF01062">
    <property type="entry name" value="Bestrophin"/>
    <property type="match status" value="1"/>
</dbReference>
<proteinExistence type="inferred from homology"/>
<evidence type="ECO:0000313" key="10">
    <source>
        <dbReference type="Proteomes" id="UP000694546"/>
    </source>
</evidence>
<organism evidence="9 10">
    <name type="scientific">Gadus morhua</name>
    <name type="common">Atlantic cod</name>
    <dbReference type="NCBI Taxonomy" id="8049"/>
    <lineage>
        <taxon>Eukaryota</taxon>
        <taxon>Metazoa</taxon>
        <taxon>Chordata</taxon>
        <taxon>Craniata</taxon>
        <taxon>Vertebrata</taxon>
        <taxon>Euteleostomi</taxon>
        <taxon>Actinopterygii</taxon>
        <taxon>Neopterygii</taxon>
        <taxon>Teleostei</taxon>
        <taxon>Neoteleostei</taxon>
        <taxon>Acanthomorphata</taxon>
        <taxon>Zeiogadaria</taxon>
        <taxon>Gadariae</taxon>
        <taxon>Gadiformes</taxon>
        <taxon>Gadoidei</taxon>
        <taxon>Gadidae</taxon>
        <taxon>Gadus</taxon>
    </lineage>
</organism>
<dbReference type="Ensembl" id="ENSGMOT00000006355.2">
    <property type="protein sequence ID" value="ENSGMOP00000006179.2"/>
    <property type="gene ID" value="ENSGMOG00000005811.2"/>
</dbReference>
<dbReference type="Proteomes" id="UP000694546">
    <property type="component" value="Chromosome 3"/>
</dbReference>
<keyword evidence="10" id="KW-1185">Reference proteome</keyword>
<evidence type="ECO:0000256" key="2">
    <source>
        <dbReference type="ARBA" id="ARBA00022692"/>
    </source>
</evidence>
<comment type="similarity">
    <text evidence="6 7">Belongs to the anion channel-forming bestrophin (TC 1.A.46) family. Calcium-sensitive chloride channel subfamily.</text>
</comment>
<evidence type="ECO:0000256" key="7">
    <source>
        <dbReference type="RuleBase" id="RU363126"/>
    </source>
</evidence>
<keyword evidence="2 7" id="KW-0812">Transmembrane</keyword>
<evidence type="ECO:0000256" key="6">
    <source>
        <dbReference type="ARBA" id="ARBA00034769"/>
    </source>
</evidence>
<reference evidence="9" key="1">
    <citation type="submission" date="2025-08" db="UniProtKB">
        <authorList>
            <consortium name="Ensembl"/>
        </authorList>
    </citation>
    <scope>IDENTIFICATION</scope>
</reference>
<evidence type="ECO:0000256" key="4">
    <source>
        <dbReference type="ARBA" id="ARBA00023136"/>
    </source>
</evidence>
<sequence>MTVTYTAQVANARFCGFSKLLLAWKGSIYKVLYKEFLAFFAMYTAISITYRFFLYDDQKRYFEKLAIYCNHYASLIPMSFVLGFYVTLVVNRWWSQYTCIPLPDRLMCTLSGGLRGADERGRLLRRTMMRYVSLSALLILRSVSTAVFKRFPTMDHVVEAGFMTREERKKFEGLECPYNKYWIPCVWFTNLVAAARSEGRIKDDGTLKLLLEELNDFRGNCSMLFHYDMISVPLVYTQVVTLAVYSFFLVCLIGRQFLDPTQGYQGHDLDLYVPIFTLLQFFFYAGWLKVAEQLINPFGEDDDDFETNWLIDRNFQVSMMAVDEMYGDLPLMERDRYWDDSNPRPPYTAATLFVLRKPSFQGSTFDMAAGSLLQQTSALSHRIPKEEMHFQPLEDIAENLEEPGGRHPNMALFNRLLTAAPAPARLMEGAFRRTSTQLQTLRHLPGAEPPSSDDEDDLGKPSMGGSLPSGLGQDSQSRAETSARPPLLDVCFTPERRGGGPGEREAWRGDGSDGEPGGNYYSDGGRAGGVGDGGGGGGGGAGGCGGTGGGGGGGAGGRGESPVGTVMDEPRRSPRPLPRPPSRGGSGRRASAVHPPGPLGGPLAGPRGPLVRSTQELFRSQPVINQSRPAPPPRPSRKSFLPVPSFSVPQRLRSLSMGSEVTGP</sequence>
<keyword evidence="7" id="KW-0406">Ion transport</keyword>
<feature type="region of interest" description="Disordered" evidence="8">
    <location>
        <begin position="439"/>
        <end position="646"/>
    </location>
</feature>